<evidence type="ECO:0000259" key="11">
    <source>
        <dbReference type="PROSITE" id="PS52039"/>
    </source>
</evidence>
<dbReference type="AlphaFoldDB" id="A0A7V9WTY6"/>
<dbReference type="GO" id="GO:0006265">
    <property type="term" value="P:DNA topological change"/>
    <property type="evidence" value="ECO:0007669"/>
    <property type="project" value="InterPro"/>
</dbReference>
<keyword evidence="6 12" id="KW-0413">Isomerase</keyword>
<dbReference type="PROSITE" id="PS00396">
    <property type="entry name" value="TOPO_IA_1"/>
    <property type="match status" value="1"/>
</dbReference>
<dbReference type="InterPro" id="IPR003601">
    <property type="entry name" value="Topo_IA_2"/>
</dbReference>
<dbReference type="EMBL" id="JACEGE010000037">
    <property type="protein sequence ID" value="MBA2796838.1"/>
    <property type="molecule type" value="Genomic_DNA"/>
</dbReference>
<evidence type="ECO:0000256" key="4">
    <source>
        <dbReference type="ARBA" id="ARBA00023029"/>
    </source>
</evidence>
<reference evidence="12 13" key="1">
    <citation type="submission" date="2020-07" db="EMBL/GenBank/DDBJ databases">
        <title>Molecular and genomic characterization of Streptococcus porcinus isolated from diseased swine in Brazil.</title>
        <authorList>
            <person name="Moreno L.Z."/>
            <person name="Matajira C.E.C."/>
            <person name="Poor A.P."/>
            <person name="Dutra M.C."/>
            <person name="Moreno A.M."/>
        </authorList>
    </citation>
    <scope>NUCLEOTIDE SEQUENCE [LARGE SCALE GENOMIC DNA]</scope>
    <source>
        <strain evidence="12 13">SP0816-2</strain>
    </source>
</reference>
<evidence type="ECO:0000256" key="1">
    <source>
        <dbReference type="ARBA" id="ARBA00000213"/>
    </source>
</evidence>
<dbReference type="PRINTS" id="PR00417">
    <property type="entry name" value="PRTPISMRASEI"/>
</dbReference>
<accession>A0A7V9WTY6</accession>
<dbReference type="CDD" id="cd03362">
    <property type="entry name" value="TOPRIM_TopoIA_TopoIII"/>
    <property type="match status" value="1"/>
</dbReference>
<gene>
    <name evidence="12" type="ORF">H1B29_10200</name>
</gene>
<evidence type="ECO:0000256" key="9">
    <source>
        <dbReference type="ARBA" id="ARBA00032235"/>
    </source>
</evidence>
<dbReference type="SMART" id="SM00493">
    <property type="entry name" value="TOPRIM"/>
    <property type="match status" value="1"/>
</dbReference>
<comment type="caution">
    <text evidence="12">The sequence shown here is derived from an EMBL/GenBank/DDBJ whole genome shotgun (WGS) entry which is preliminary data.</text>
</comment>
<comment type="catalytic activity">
    <reaction evidence="1">
        <text>ATP-independent breakage of single-stranded DNA, followed by passage and rejoining.</text>
        <dbReference type="EC" id="5.6.2.1"/>
    </reaction>
</comment>
<dbReference type="Pfam" id="PF01131">
    <property type="entry name" value="Topoisom_bac"/>
    <property type="match status" value="1"/>
</dbReference>
<keyword evidence="5" id="KW-0238">DNA-binding</keyword>
<dbReference type="PROSITE" id="PS52039">
    <property type="entry name" value="TOPO_IA_2"/>
    <property type="match status" value="1"/>
</dbReference>
<dbReference type="Pfam" id="PF01751">
    <property type="entry name" value="Toprim"/>
    <property type="match status" value="1"/>
</dbReference>
<dbReference type="InterPro" id="IPR006171">
    <property type="entry name" value="TOPRIM_dom"/>
</dbReference>
<feature type="domain" description="Topo IA-type catalytic" evidence="11">
    <location>
        <begin position="155"/>
        <end position="574"/>
    </location>
</feature>
<sequence>MLTVILAEKDQQAQDYAEALGQYVCKDKVFIVEQTDYFEGPVHIVASEGHLFEYEAPQDNWSLDSLPLLDVSFKQHLKEDKKSKEYFNRIYKEVIKCDRIVIGTDSDREGERIAYSILSHIPNAKNKITNRLWVSSLSKKGLEQAFKNLRDPQETYDYYLEAEARAQSDWLVGMNLSPYTTLELQRQGKLPRKKGNTLSVGRVQTSIVRLICENDVAINNFESTLFYKIKLEDQNTNIIFSNTEKIESSEEALTISREFQRISLVSKVEKTIKQTPSPKLFNLAQIQSFASSRWKFSAEKTLNLIEALYLKKYITYPRTDCNHITEHEFNYLKDNLARYQHTINCHFSPYYLEPRENYVDGEIVAKLSHYALVPTENIPNLLSLSSDERLIYEAITRRTLLMFAEDCSYHLTTVSVANNGLVFKTTGRQMITKGWTELSNQPLKKDVILPDYKVDDEIVSRVTIEEGQTQAPKRITEDQLIGTILPKYGLGTSATRAEMLNTIQKKEYVVKDTKTSQFTPTNKAYLLIDFLYDNEFSNPETTAGWELFLSQIGEGKINPREFVDAIKEKIQSQMNLKKNGEISD</sequence>
<dbReference type="GO" id="GO:0006310">
    <property type="term" value="P:DNA recombination"/>
    <property type="evidence" value="ECO:0007669"/>
    <property type="project" value="TreeGrafter"/>
</dbReference>
<dbReference type="InterPro" id="IPR034144">
    <property type="entry name" value="TOPRIM_TopoIII"/>
</dbReference>
<dbReference type="GO" id="GO:0006281">
    <property type="term" value="P:DNA repair"/>
    <property type="evidence" value="ECO:0007669"/>
    <property type="project" value="TreeGrafter"/>
</dbReference>
<evidence type="ECO:0000256" key="3">
    <source>
        <dbReference type="ARBA" id="ARBA00012891"/>
    </source>
</evidence>
<organism evidence="12 13">
    <name type="scientific">Streptococcus porcinus</name>
    <dbReference type="NCBI Taxonomy" id="1340"/>
    <lineage>
        <taxon>Bacteria</taxon>
        <taxon>Bacillati</taxon>
        <taxon>Bacillota</taxon>
        <taxon>Bacilli</taxon>
        <taxon>Lactobacillales</taxon>
        <taxon>Streptococcaceae</taxon>
        <taxon>Streptococcus</taxon>
    </lineage>
</organism>
<comment type="similarity">
    <text evidence="2">Belongs to the type IA topoisomerase family.</text>
</comment>
<dbReference type="Gene3D" id="1.10.460.10">
    <property type="entry name" value="Topoisomerase I, domain 2"/>
    <property type="match status" value="1"/>
</dbReference>
<evidence type="ECO:0000256" key="10">
    <source>
        <dbReference type="ARBA" id="ARBA00032877"/>
    </source>
</evidence>
<dbReference type="Gene3D" id="3.40.50.140">
    <property type="match status" value="1"/>
</dbReference>
<dbReference type="GO" id="GO:0003677">
    <property type="term" value="F:DNA binding"/>
    <property type="evidence" value="ECO:0007669"/>
    <property type="project" value="UniProtKB-KW"/>
</dbReference>
<dbReference type="SUPFAM" id="SSF56712">
    <property type="entry name" value="Prokaryotic type I DNA topoisomerase"/>
    <property type="match status" value="1"/>
</dbReference>
<evidence type="ECO:0000256" key="5">
    <source>
        <dbReference type="ARBA" id="ARBA00023125"/>
    </source>
</evidence>
<dbReference type="InterPro" id="IPR023406">
    <property type="entry name" value="Topo_IA_AS"/>
</dbReference>
<dbReference type="InterPro" id="IPR013497">
    <property type="entry name" value="Topo_IA_cen"/>
</dbReference>
<evidence type="ECO:0000256" key="7">
    <source>
        <dbReference type="ARBA" id="ARBA00030003"/>
    </source>
</evidence>
<dbReference type="SMART" id="SM00436">
    <property type="entry name" value="TOP1Bc"/>
    <property type="match status" value="1"/>
</dbReference>
<dbReference type="InterPro" id="IPR013826">
    <property type="entry name" value="Topo_IA_cen_sub3"/>
</dbReference>
<name>A0A7V9WTY6_STRPO</name>
<dbReference type="InterPro" id="IPR013824">
    <property type="entry name" value="Topo_IA_cen_sub1"/>
</dbReference>
<dbReference type="InterPro" id="IPR000380">
    <property type="entry name" value="Topo_IA"/>
</dbReference>
<dbReference type="InterPro" id="IPR023405">
    <property type="entry name" value="Topo_IA_core_domain"/>
</dbReference>
<dbReference type="PANTHER" id="PTHR11390:SF21">
    <property type="entry name" value="DNA TOPOISOMERASE 3-ALPHA"/>
    <property type="match status" value="1"/>
</dbReference>
<dbReference type="Proteomes" id="UP000524462">
    <property type="component" value="Unassembled WGS sequence"/>
</dbReference>
<evidence type="ECO:0000256" key="8">
    <source>
        <dbReference type="ARBA" id="ARBA00031985"/>
    </source>
</evidence>
<dbReference type="RefSeq" id="WP_006739580.1">
    <property type="nucleotide sequence ID" value="NZ_JACEGE010000037.1"/>
</dbReference>
<dbReference type="GO" id="GO:0043597">
    <property type="term" value="C:cytoplasmic replication fork"/>
    <property type="evidence" value="ECO:0007669"/>
    <property type="project" value="TreeGrafter"/>
</dbReference>
<evidence type="ECO:0000256" key="6">
    <source>
        <dbReference type="ARBA" id="ARBA00023235"/>
    </source>
</evidence>
<proteinExistence type="inferred from homology"/>
<dbReference type="CDD" id="cd00186">
    <property type="entry name" value="TOP1Ac"/>
    <property type="match status" value="1"/>
</dbReference>
<dbReference type="PANTHER" id="PTHR11390">
    <property type="entry name" value="PROKARYOTIC DNA TOPOISOMERASE"/>
    <property type="match status" value="1"/>
</dbReference>
<evidence type="ECO:0000313" key="12">
    <source>
        <dbReference type="EMBL" id="MBA2796838.1"/>
    </source>
</evidence>
<keyword evidence="4" id="KW-0799">Topoisomerase</keyword>
<dbReference type="GO" id="GO:0003917">
    <property type="term" value="F:DNA topoisomerase type I (single strand cut, ATP-independent) activity"/>
    <property type="evidence" value="ECO:0007669"/>
    <property type="project" value="UniProtKB-EC"/>
</dbReference>
<dbReference type="SMART" id="SM00437">
    <property type="entry name" value="TOP1Ac"/>
    <property type="match status" value="1"/>
</dbReference>
<dbReference type="InterPro" id="IPR003602">
    <property type="entry name" value="Topo_IA_DNA-bd_dom"/>
</dbReference>
<evidence type="ECO:0000313" key="13">
    <source>
        <dbReference type="Proteomes" id="UP000524462"/>
    </source>
</evidence>
<dbReference type="Gene3D" id="1.10.290.10">
    <property type="entry name" value="Topoisomerase I, domain 4"/>
    <property type="match status" value="1"/>
</dbReference>
<evidence type="ECO:0000256" key="2">
    <source>
        <dbReference type="ARBA" id="ARBA00009446"/>
    </source>
</evidence>
<dbReference type="InterPro" id="IPR013825">
    <property type="entry name" value="Topo_IA_cen_sub2"/>
</dbReference>
<protein>
    <recommendedName>
        <fullName evidence="3">DNA topoisomerase</fullName>
        <ecNumber evidence="3">5.6.2.1</ecNumber>
    </recommendedName>
    <alternativeName>
        <fullName evidence="10">Omega-protein</fullName>
    </alternativeName>
    <alternativeName>
        <fullName evidence="9">Relaxing enzyme</fullName>
    </alternativeName>
    <alternativeName>
        <fullName evidence="7">Swivelase</fullName>
    </alternativeName>
    <alternativeName>
        <fullName evidence="8">Untwisting enzyme</fullName>
    </alternativeName>
</protein>
<dbReference type="EC" id="5.6.2.1" evidence="3"/>
<dbReference type="Gene3D" id="2.70.20.10">
    <property type="entry name" value="Topoisomerase I, domain 3"/>
    <property type="match status" value="1"/>
</dbReference>